<dbReference type="InterPro" id="IPR009057">
    <property type="entry name" value="Homeodomain-like_sf"/>
</dbReference>
<dbReference type="PROSITE" id="PS50977">
    <property type="entry name" value="HTH_TETR_2"/>
    <property type="match status" value="1"/>
</dbReference>
<dbReference type="SUPFAM" id="SSF48498">
    <property type="entry name" value="Tetracyclin repressor-like, C-terminal domain"/>
    <property type="match status" value="1"/>
</dbReference>
<feature type="domain" description="HTH tetR-type" evidence="5">
    <location>
        <begin position="5"/>
        <end position="65"/>
    </location>
</feature>
<dbReference type="AlphaFoldDB" id="A0A1R4F3Q4"/>
<protein>
    <submittedName>
        <fullName evidence="6">Transcriptional regulator, TetR family</fullName>
    </submittedName>
</protein>
<proteinExistence type="predicted"/>
<keyword evidence="7" id="KW-1185">Reference proteome</keyword>
<dbReference type="SUPFAM" id="SSF46689">
    <property type="entry name" value="Homeodomain-like"/>
    <property type="match status" value="1"/>
</dbReference>
<gene>
    <name evidence="6" type="ORF">FM101_02115</name>
</gene>
<dbReference type="InterPro" id="IPR036271">
    <property type="entry name" value="Tet_transcr_reg_TetR-rel_C_sf"/>
</dbReference>
<feature type="DNA-binding region" description="H-T-H motif" evidence="4">
    <location>
        <begin position="28"/>
        <end position="47"/>
    </location>
</feature>
<keyword evidence="3" id="KW-0804">Transcription</keyword>
<evidence type="ECO:0000256" key="2">
    <source>
        <dbReference type="ARBA" id="ARBA00023125"/>
    </source>
</evidence>
<evidence type="ECO:0000313" key="7">
    <source>
        <dbReference type="Proteomes" id="UP000195913"/>
    </source>
</evidence>
<sequence length="195" mass="21032">MKRAPLHYAAVVQAAAELADRDGFEAITVSALAREVGVRPASLYSHVKDLAALLDGLHELVLGEVAEAVAAGIAGRSGYEALVGLGEAQRDFAGQHPGRWAVLARPATPKTARSAGAVRLVDLTFSVLRGYRLPETELVHATRFMGATVNGFLALDRASSFEHRDEQTRRSWHRALDALDRALASWPTTSEQEHS</sequence>
<dbReference type="Gene3D" id="1.10.10.60">
    <property type="entry name" value="Homeodomain-like"/>
    <property type="match status" value="1"/>
</dbReference>
<reference evidence="6 7" key="1">
    <citation type="submission" date="2017-02" db="EMBL/GenBank/DDBJ databases">
        <authorList>
            <person name="Peterson S.W."/>
        </authorList>
    </citation>
    <scope>NUCLEOTIDE SEQUENCE [LARGE SCALE GENOMIC DNA]</scope>
    <source>
        <strain evidence="6 7">B Ar 00.02</strain>
    </source>
</reference>
<dbReference type="GO" id="GO:0003677">
    <property type="term" value="F:DNA binding"/>
    <property type="evidence" value="ECO:0007669"/>
    <property type="project" value="UniProtKB-UniRule"/>
</dbReference>
<dbReference type="Pfam" id="PF13305">
    <property type="entry name" value="TetR_C_33"/>
    <property type="match status" value="1"/>
</dbReference>
<dbReference type="InterPro" id="IPR025996">
    <property type="entry name" value="MT1864/Rv1816-like_C"/>
</dbReference>
<evidence type="ECO:0000256" key="3">
    <source>
        <dbReference type="ARBA" id="ARBA00023163"/>
    </source>
</evidence>
<name>A0A1R4F3Q4_9MICC</name>
<accession>A0A1R4F3Q4</accession>
<dbReference type="Pfam" id="PF00440">
    <property type="entry name" value="TetR_N"/>
    <property type="match status" value="1"/>
</dbReference>
<dbReference type="EMBL" id="FUHW01000011">
    <property type="protein sequence ID" value="SJM50580.1"/>
    <property type="molecule type" value="Genomic_DNA"/>
</dbReference>
<dbReference type="Proteomes" id="UP000195913">
    <property type="component" value="Unassembled WGS sequence"/>
</dbReference>
<dbReference type="RefSeq" id="WP_086994761.1">
    <property type="nucleotide sequence ID" value="NZ_FUHW01000011.1"/>
</dbReference>
<dbReference type="Gene3D" id="1.10.357.10">
    <property type="entry name" value="Tetracycline Repressor, domain 2"/>
    <property type="match status" value="1"/>
</dbReference>
<keyword evidence="1" id="KW-0805">Transcription regulation</keyword>
<evidence type="ECO:0000256" key="1">
    <source>
        <dbReference type="ARBA" id="ARBA00023015"/>
    </source>
</evidence>
<evidence type="ECO:0000259" key="5">
    <source>
        <dbReference type="PROSITE" id="PS50977"/>
    </source>
</evidence>
<evidence type="ECO:0000256" key="4">
    <source>
        <dbReference type="PROSITE-ProRule" id="PRU00335"/>
    </source>
</evidence>
<organism evidence="6 7">
    <name type="scientific">Arthrobacter rhombi</name>
    <dbReference type="NCBI Taxonomy" id="71253"/>
    <lineage>
        <taxon>Bacteria</taxon>
        <taxon>Bacillati</taxon>
        <taxon>Actinomycetota</taxon>
        <taxon>Actinomycetes</taxon>
        <taxon>Micrococcales</taxon>
        <taxon>Micrococcaceae</taxon>
        <taxon>Arthrobacter</taxon>
    </lineage>
</organism>
<dbReference type="InterPro" id="IPR001647">
    <property type="entry name" value="HTH_TetR"/>
</dbReference>
<evidence type="ECO:0000313" key="6">
    <source>
        <dbReference type="EMBL" id="SJM50580.1"/>
    </source>
</evidence>
<keyword evidence="2 4" id="KW-0238">DNA-binding</keyword>